<comment type="catalytic activity">
    <reaction evidence="10">
        <text>a cytidine in rRNA + S-adenosyl-L-methionine = a 5-methylcytidine in rRNA + S-adenosyl-L-homocysteine + H(+)</text>
        <dbReference type="Rhea" id="RHEA:61484"/>
        <dbReference type="Rhea" id="RHEA-COMP:15836"/>
        <dbReference type="Rhea" id="RHEA-COMP:15837"/>
        <dbReference type="ChEBI" id="CHEBI:15378"/>
        <dbReference type="ChEBI" id="CHEBI:57856"/>
        <dbReference type="ChEBI" id="CHEBI:59789"/>
        <dbReference type="ChEBI" id="CHEBI:74483"/>
        <dbReference type="ChEBI" id="CHEBI:82748"/>
    </reaction>
</comment>
<evidence type="ECO:0000256" key="6">
    <source>
        <dbReference type="ARBA" id="ARBA00022884"/>
    </source>
</evidence>
<evidence type="ECO:0000256" key="7">
    <source>
        <dbReference type="ARBA" id="ARBA00022946"/>
    </source>
</evidence>
<evidence type="ECO:0000256" key="5">
    <source>
        <dbReference type="ARBA" id="ARBA00022691"/>
    </source>
</evidence>
<proteinExistence type="inferred from homology"/>
<evidence type="ECO:0000313" key="14">
    <source>
        <dbReference type="Proteomes" id="UP001367676"/>
    </source>
</evidence>
<keyword evidence="2" id="KW-0698">rRNA processing</keyword>
<keyword evidence="14" id="KW-1185">Reference proteome</keyword>
<protein>
    <recommendedName>
        <fullName evidence="9">NOL1/NOP2/Sun domain family member 4</fullName>
    </recommendedName>
</protein>
<keyword evidence="8" id="KW-0496">Mitochondrion</keyword>
<name>A0AAN9TYG5_9HEMI</name>
<dbReference type="CDD" id="cd02440">
    <property type="entry name" value="AdoMet_MTases"/>
    <property type="match status" value="1"/>
</dbReference>
<evidence type="ECO:0000256" key="4">
    <source>
        <dbReference type="ARBA" id="ARBA00022679"/>
    </source>
</evidence>
<feature type="binding site" evidence="11">
    <location>
        <position position="359"/>
    </location>
    <ligand>
        <name>S-adenosyl-L-methionine</name>
        <dbReference type="ChEBI" id="CHEBI:59789"/>
    </ligand>
</feature>
<dbReference type="Pfam" id="PF01189">
    <property type="entry name" value="Methyltr_RsmB-F"/>
    <property type="match status" value="1"/>
</dbReference>
<dbReference type="AlphaFoldDB" id="A0AAN9TYG5"/>
<dbReference type="Proteomes" id="UP001367676">
    <property type="component" value="Unassembled WGS sequence"/>
</dbReference>
<keyword evidence="4 11" id="KW-0808">Transferase</keyword>
<feature type="binding site" evidence="11">
    <location>
        <position position="311"/>
    </location>
    <ligand>
        <name>S-adenosyl-L-methionine</name>
        <dbReference type="ChEBI" id="CHEBI:59789"/>
    </ligand>
</feature>
<evidence type="ECO:0000256" key="11">
    <source>
        <dbReference type="PROSITE-ProRule" id="PRU01023"/>
    </source>
</evidence>
<comment type="subcellular location">
    <subcellularLocation>
        <location evidence="1">Mitochondrion</location>
    </subcellularLocation>
</comment>
<organism evidence="13 14">
    <name type="scientific">Parthenolecanium corni</name>
    <dbReference type="NCBI Taxonomy" id="536013"/>
    <lineage>
        <taxon>Eukaryota</taxon>
        <taxon>Metazoa</taxon>
        <taxon>Ecdysozoa</taxon>
        <taxon>Arthropoda</taxon>
        <taxon>Hexapoda</taxon>
        <taxon>Insecta</taxon>
        <taxon>Pterygota</taxon>
        <taxon>Neoptera</taxon>
        <taxon>Paraneoptera</taxon>
        <taxon>Hemiptera</taxon>
        <taxon>Sternorrhyncha</taxon>
        <taxon>Coccoidea</taxon>
        <taxon>Coccidae</taxon>
        <taxon>Parthenolecanium</taxon>
    </lineage>
</organism>
<dbReference type="GO" id="GO:0003723">
    <property type="term" value="F:RNA binding"/>
    <property type="evidence" value="ECO:0007669"/>
    <property type="project" value="UniProtKB-UniRule"/>
</dbReference>
<evidence type="ECO:0000256" key="3">
    <source>
        <dbReference type="ARBA" id="ARBA00022603"/>
    </source>
</evidence>
<dbReference type="InterPro" id="IPR029063">
    <property type="entry name" value="SAM-dependent_MTases_sf"/>
</dbReference>
<dbReference type="PANTHER" id="PTHR22808">
    <property type="entry name" value="NCL1 YEAST -RELATED NOL1/NOP2/FMU SUN DOMAIN-CONTAINING"/>
    <property type="match status" value="1"/>
</dbReference>
<dbReference type="PROSITE" id="PS51686">
    <property type="entry name" value="SAM_MT_RSMB_NOP"/>
    <property type="match status" value="1"/>
</dbReference>
<evidence type="ECO:0000256" key="8">
    <source>
        <dbReference type="ARBA" id="ARBA00023128"/>
    </source>
</evidence>
<dbReference type="InterPro" id="IPR049560">
    <property type="entry name" value="MeTrfase_RsmB-F_NOP2_cat"/>
</dbReference>
<keyword evidence="3 11" id="KW-0489">Methyltransferase</keyword>
<comment type="caution">
    <text evidence="13">The sequence shown here is derived from an EMBL/GenBank/DDBJ whole genome shotgun (WGS) entry which is preliminary data.</text>
</comment>
<dbReference type="GO" id="GO:0031167">
    <property type="term" value="P:rRNA methylation"/>
    <property type="evidence" value="ECO:0007669"/>
    <property type="project" value="TreeGrafter"/>
</dbReference>
<dbReference type="Gene3D" id="3.40.50.150">
    <property type="entry name" value="Vaccinia Virus protein VP39"/>
    <property type="match status" value="1"/>
</dbReference>
<dbReference type="InterPro" id="IPR001678">
    <property type="entry name" value="MeTrfase_RsmB-F_NOP2_dom"/>
</dbReference>
<evidence type="ECO:0000259" key="12">
    <source>
        <dbReference type="PROSITE" id="PS51686"/>
    </source>
</evidence>
<evidence type="ECO:0000256" key="2">
    <source>
        <dbReference type="ARBA" id="ARBA00022552"/>
    </source>
</evidence>
<dbReference type="SUPFAM" id="SSF53335">
    <property type="entry name" value="S-adenosyl-L-methionine-dependent methyltransferases"/>
    <property type="match status" value="1"/>
</dbReference>
<dbReference type="GO" id="GO:0005762">
    <property type="term" value="C:mitochondrial large ribosomal subunit"/>
    <property type="evidence" value="ECO:0007669"/>
    <property type="project" value="TreeGrafter"/>
</dbReference>
<dbReference type="GO" id="GO:0008173">
    <property type="term" value="F:RNA methyltransferase activity"/>
    <property type="evidence" value="ECO:0007669"/>
    <property type="project" value="InterPro"/>
</dbReference>
<keyword evidence="7" id="KW-0809">Transit peptide</keyword>
<dbReference type="PRINTS" id="PR02008">
    <property type="entry name" value="RCMTFAMILY"/>
</dbReference>
<sequence length="490" mass="56127">MNVNELLSFFQTNIENNKFPRFKAMEHFDDFYKTIFGPNLWRSMRVSLLCNNKYSAVVNNYSDSEIVAERLEQRGALNMRKLFEMQFEKKSTETAALDAGKLEEKVKKMHENIDIVISKKQEKDLLSGSFNQYLKAPPEEEPRTLIENSVPEKPVVEHQTLSLAESMKNADIDEHRIINSKNSLSSSTLYEFMPTTRVKGFDSWISESEHYEFYKKNLDFPITVEEEKFLPFPKHLQVYTYEKCNVSSFRRPMPGSSGVFDYYLLDGASVLPILALNLKKGDRLLDMCGAPGGKAITAFQTLLPDEVVCNDISISRVERIRKVAKEYLFDTSAENKFHITHENALKIDKPNYYNKILVDVPCTNDRLSVNNDENSWFATNRIKERLMLPELQADILTAALKLVEPGGTVVYCTCSLSPVQNDGVVQMALKKVWMENNFKIVVKNMVEAFRPANIVFHMGMNVGMKYGILVLPHLTANFGPLYFAKLKKLP</sequence>
<evidence type="ECO:0000256" key="9">
    <source>
        <dbReference type="ARBA" id="ARBA00042050"/>
    </source>
</evidence>
<feature type="active site" description="Nucleophile" evidence="11">
    <location>
        <position position="414"/>
    </location>
</feature>
<dbReference type="InterPro" id="IPR023267">
    <property type="entry name" value="RCMT"/>
</dbReference>
<reference evidence="13 14" key="1">
    <citation type="submission" date="2024-03" db="EMBL/GenBank/DDBJ databases">
        <title>Adaptation during the transition from Ophiocordyceps entomopathogen to insect associate is accompanied by gene loss and intensified selection.</title>
        <authorList>
            <person name="Ward C.M."/>
            <person name="Onetto C.A."/>
            <person name="Borneman A.R."/>
        </authorList>
    </citation>
    <scope>NUCLEOTIDE SEQUENCE [LARGE SCALE GENOMIC DNA]</scope>
    <source>
        <strain evidence="13">AWRI1</strain>
        <tissue evidence="13">Single Adult Female</tissue>
    </source>
</reference>
<gene>
    <name evidence="13" type="ORF">V9T40_008505</name>
</gene>
<feature type="domain" description="SAM-dependent MTase RsmB/NOP-type" evidence="12">
    <location>
        <begin position="184"/>
        <end position="489"/>
    </location>
</feature>
<comment type="similarity">
    <text evidence="11">Belongs to the class I-like SAM-binding methyltransferase superfamily. RsmB/NOP family.</text>
</comment>
<dbReference type="EMBL" id="JBBCAQ010000010">
    <property type="protein sequence ID" value="KAK7601064.1"/>
    <property type="molecule type" value="Genomic_DNA"/>
</dbReference>
<evidence type="ECO:0000313" key="13">
    <source>
        <dbReference type="EMBL" id="KAK7601064.1"/>
    </source>
</evidence>
<dbReference type="PANTHER" id="PTHR22808:SF3">
    <property type="entry name" value="5-METHYLCYTOSINE RRNA METHYLTRANSFERASE NSUN4"/>
    <property type="match status" value="1"/>
</dbReference>
<accession>A0AAN9TYG5</accession>
<comment type="caution">
    <text evidence="11">Lacks conserved residue(s) required for the propagation of feature annotation.</text>
</comment>
<evidence type="ECO:0000256" key="1">
    <source>
        <dbReference type="ARBA" id="ARBA00004173"/>
    </source>
</evidence>
<dbReference type="Gene3D" id="6.20.240.40">
    <property type="match status" value="2"/>
</dbReference>
<dbReference type="FunFam" id="3.40.50.150:FF:000055">
    <property type="entry name" value="5-methylcytosine rRNA methyltransferase NSUN4"/>
    <property type="match status" value="1"/>
</dbReference>
<evidence type="ECO:0000256" key="10">
    <source>
        <dbReference type="ARBA" id="ARBA00049302"/>
    </source>
</evidence>
<keyword evidence="6 11" id="KW-0694">RNA-binding</keyword>
<keyword evidence="5 11" id="KW-0949">S-adenosyl-L-methionine</keyword>